<dbReference type="Gene3D" id="4.10.60.10">
    <property type="entry name" value="Zinc finger, CCHC-type"/>
    <property type="match status" value="1"/>
</dbReference>
<dbReference type="InterPro" id="IPR025724">
    <property type="entry name" value="GAG-pre-integrase_dom"/>
</dbReference>
<keyword evidence="4" id="KW-1185">Reference proteome</keyword>
<feature type="region of interest" description="Disordered" evidence="1">
    <location>
        <begin position="121"/>
        <end position="140"/>
    </location>
</feature>
<comment type="caution">
    <text evidence="3">The sequence shown here is derived from an EMBL/GenBank/DDBJ whole genome shotgun (WGS) entry which is preliminary data.</text>
</comment>
<dbReference type="PANTHER" id="PTHR35317:SF35">
    <property type="entry name" value="DUF4219 DOMAIN-CONTAINING PROTEIN"/>
    <property type="match status" value="1"/>
</dbReference>
<protein>
    <recommendedName>
        <fullName evidence="2">GAG-pre-integrase domain-containing protein</fullName>
    </recommendedName>
</protein>
<sequence length="431" mass="47468">MEVNAQKLLQEFENIAFRDGETVDQFGMRITNLVAILRTLGETVEDARVVKKFLRVVPSRFTPVVVSIKMFCDMKTMKVEELVGRLRAAEDRLDVKVEHIVDKTGQLLLAEEEWMEKHKHRFHAGPKEGGGVKLTSEGTPRRKGRCRNYGIYGHWAQDCKRPKKEKKKEPKQAEADVAIGGAEHGALLLAECDVDAVHRSTQTVHMTEKVIPVDVPEGVCITTNRLYLAKFGSAPPVCFLAHSEDLSWRLHARFGHLNFKALNGLSAKNLVEGMPVVKRVEKICDGCVLGGSTDQQSDSFVVHYETSDENLTTAGMAGDLEIPAVDGAGHDPADQDGVVDPLEVAPNSPNTPEPAQVQGHGWATPPNQNSENSEEGPVRFRTMADLLDSTDVIHDFEDSGVFMLAADEPTNIDQALEERITAKVETAHLGP</sequence>
<dbReference type="GO" id="GO:0003676">
    <property type="term" value="F:nucleic acid binding"/>
    <property type="evidence" value="ECO:0007669"/>
    <property type="project" value="InterPro"/>
</dbReference>
<evidence type="ECO:0000259" key="2">
    <source>
        <dbReference type="Pfam" id="PF13976"/>
    </source>
</evidence>
<dbReference type="PANTHER" id="PTHR35317">
    <property type="entry name" value="OS04G0629600 PROTEIN"/>
    <property type="match status" value="1"/>
</dbReference>
<proteinExistence type="predicted"/>
<reference evidence="3" key="1">
    <citation type="submission" date="2020-10" db="EMBL/GenBank/DDBJ databases">
        <authorList>
            <person name="Han B."/>
            <person name="Lu T."/>
            <person name="Zhao Q."/>
            <person name="Huang X."/>
            <person name="Zhao Y."/>
        </authorList>
    </citation>
    <scope>NUCLEOTIDE SEQUENCE</scope>
</reference>
<accession>A0A811Q781</accession>
<dbReference type="Pfam" id="PF14223">
    <property type="entry name" value="Retrotran_gag_2"/>
    <property type="match status" value="1"/>
</dbReference>
<dbReference type="Pfam" id="PF13976">
    <property type="entry name" value="gag_pre-integrs"/>
    <property type="match status" value="1"/>
</dbReference>
<dbReference type="InterPro" id="IPR036875">
    <property type="entry name" value="Znf_CCHC_sf"/>
</dbReference>
<dbReference type="OrthoDB" id="694535at2759"/>
<name>A0A811Q781_9POAL</name>
<dbReference type="SUPFAM" id="SSF57756">
    <property type="entry name" value="Retrovirus zinc finger-like domains"/>
    <property type="match status" value="1"/>
</dbReference>
<feature type="region of interest" description="Disordered" evidence="1">
    <location>
        <begin position="322"/>
        <end position="376"/>
    </location>
</feature>
<dbReference type="GO" id="GO:0008270">
    <property type="term" value="F:zinc ion binding"/>
    <property type="evidence" value="ECO:0007669"/>
    <property type="project" value="InterPro"/>
</dbReference>
<feature type="domain" description="GAG-pre-integrase" evidence="2">
    <location>
        <begin position="225"/>
        <end position="290"/>
    </location>
</feature>
<evidence type="ECO:0000313" key="4">
    <source>
        <dbReference type="Proteomes" id="UP000604825"/>
    </source>
</evidence>
<organism evidence="3 4">
    <name type="scientific">Miscanthus lutarioriparius</name>
    <dbReference type="NCBI Taxonomy" id="422564"/>
    <lineage>
        <taxon>Eukaryota</taxon>
        <taxon>Viridiplantae</taxon>
        <taxon>Streptophyta</taxon>
        <taxon>Embryophyta</taxon>
        <taxon>Tracheophyta</taxon>
        <taxon>Spermatophyta</taxon>
        <taxon>Magnoliopsida</taxon>
        <taxon>Liliopsida</taxon>
        <taxon>Poales</taxon>
        <taxon>Poaceae</taxon>
        <taxon>PACMAD clade</taxon>
        <taxon>Panicoideae</taxon>
        <taxon>Andropogonodae</taxon>
        <taxon>Andropogoneae</taxon>
        <taxon>Saccharinae</taxon>
        <taxon>Miscanthus</taxon>
    </lineage>
</organism>
<evidence type="ECO:0000256" key="1">
    <source>
        <dbReference type="SAM" id="MobiDB-lite"/>
    </source>
</evidence>
<dbReference type="Proteomes" id="UP000604825">
    <property type="component" value="Unassembled WGS sequence"/>
</dbReference>
<dbReference type="EMBL" id="CAJGYO010000009">
    <property type="protein sequence ID" value="CAD6254091.1"/>
    <property type="molecule type" value="Genomic_DNA"/>
</dbReference>
<dbReference type="AlphaFoldDB" id="A0A811Q781"/>
<gene>
    <name evidence="3" type="ORF">NCGR_LOCUS37700</name>
</gene>
<evidence type="ECO:0000313" key="3">
    <source>
        <dbReference type="EMBL" id="CAD6254091.1"/>
    </source>
</evidence>